<dbReference type="Pfam" id="PF12068">
    <property type="entry name" value="PH_RBD"/>
    <property type="match status" value="1"/>
</dbReference>
<dbReference type="Pfam" id="PF00566">
    <property type="entry name" value="RabGAP-TBC"/>
    <property type="match status" value="1"/>
</dbReference>
<dbReference type="SMART" id="SM00164">
    <property type="entry name" value="TBC"/>
    <property type="match status" value="1"/>
</dbReference>
<proteinExistence type="predicted"/>
<evidence type="ECO:0000259" key="3">
    <source>
        <dbReference type="PROSITE" id="PS50086"/>
    </source>
</evidence>
<dbReference type="InterPro" id="IPR000195">
    <property type="entry name" value="Rab-GAP-TBC_dom"/>
</dbReference>
<evidence type="ECO:0000256" key="1">
    <source>
        <dbReference type="ARBA" id="ARBA00022468"/>
    </source>
</evidence>
<comment type="caution">
    <text evidence="4">The sequence shown here is derived from an EMBL/GenBank/DDBJ whole genome shotgun (WGS) entry which is preliminary data.</text>
</comment>
<accession>A0A8S1ET93</accession>
<dbReference type="Gene3D" id="2.30.29.230">
    <property type="match status" value="1"/>
</dbReference>
<organism evidence="4 5">
    <name type="scientific">Caenorhabditis bovis</name>
    <dbReference type="NCBI Taxonomy" id="2654633"/>
    <lineage>
        <taxon>Eukaryota</taxon>
        <taxon>Metazoa</taxon>
        <taxon>Ecdysozoa</taxon>
        <taxon>Nematoda</taxon>
        <taxon>Chromadorea</taxon>
        <taxon>Rhabditida</taxon>
        <taxon>Rhabditina</taxon>
        <taxon>Rhabditomorpha</taxon>
        <taxon>Rhabditoidea</taxon>
        <taxon>Rhabditidae</taxon>
        <taxon>Peloderinae</taxon>
        <taxon>Caenorhabditis</taxon>
    </lineage>
</organism>
<dbReference type="PANTHER" id="PTHR22957">
    <property type="entry name" value="TBC1 DOMAIN FAMILY MEMBER GTPASE-ACTIVATING PROTEIN"/>
    <property type="match status" value="1"/>
</dbReference>
<dbReference type="InterPro" id="IPR021935">
    <property type="entry name" value="SGSM1/2_RBD"/>
</dbReference>
<keyword evidence="1" id="KW-0343">GTPase activation</keyword>
<dbReference type="EMBL" id="CADEPM010000003">
    <property type="protein sequence ID" value="CAB3402709.1"/>
    <property type="molecule type" value="Genomic_DNA"/>
</dbReference>
<keyword evidence="5" id="KW-1185">Reference proteome</keyword>
<dbReference type="GO" id="GO:0005096">
    <property type="term" value="F:GTPase activator activity"/>
    <property type="evidence" value="ECO:0007669"/>
    <property type="project" value="UniProtKB-KW"/>
</dbReference>
<sequence length="575" mass="67294">MHASSQPSSAHSNNGEFSNLWKHAVHIEMQEIIYIHLHQRDENSPACLTFVNCEGVQSAPLQLPAGQHSIAFLSSLETGLAPLLRLDPPLWTGQSKEKILPRLRKRSTAVSMTAPAMLDYVFRLVRASGVEPAPEDDEPESTAPSPQPPIHNNCVSLPNSPYIIDNVDSIVNFQIDKACKSMRHQIMARAFFGWLNYVKHLRTIRNHLLDLINTDAICKEKSEPVNEEFWNKCRENPTKELETEFLQRVYWTGIDGTNTKELRRQAWPYLLGLFEWSESPEYRMETFTQKYREEIEEWKILEEEVRRRDEEAFIAARSKKATSPIREGSMMSEVFEDPDEPTCSIFDEHERLVKMFMANLHRIDKDVERCDRNLIFFSNRDNLESLRRVMCTYVRRNLDEGYIQGMCDLLAPLLVIFEDEALTLECFTILMTRLRDKFPQRAGMDECLSNFRSLIQVVDPTIYSMLTASSDFTHLYFSYRWFLLDFKRELSYECTYKVWEVIWAAKRLKITDHFALFFALGMVTNYREVIVTNNMDFTDMIKFFNEMAERHDCIRLLQTARNHVKCLQNLVQQLK</sequence>
<evidence type="ECO:0000313" key="5">
    <source>
        <dbReference type="Proteomes" id="UP000494206"/>
    </source>
</evidence>
<reference evidence="4 5" key="1">
    <citation type="submission" date="2020-04" db="EMBL/GenBank/DDBJ databases">
        <authorList>
            <person name="Laetsch R D."/>
            <person name="Stevens L."/>
            <person name="Kumar S."/>
            <person name="Blaxter L. M."/>
        </authorList>
    </citation>
    <scope>NUCLEOTIDE SEQUENCE [LARGE SCALE GENOMIC DNA]</scope>
</reference>
<dbReference type="AlphaFoldDB" id="A0A8S1ET93"/>
<protein>
    <recommendedName>
        <fullName evidence="3">Rab-GAP TBC domain-containing protein</fullName>
    </recommendedName>
</protein>
<feature type="region of interest" description="Disordered" evidence="2">
    <location>
        <begin position="131"/>
        <end position="151"/>
    </location>
</feature>
<dbReference type="Gene3D" id="1.10.472.80">
    <property type="entry name" value="Ypt/Rab-GAP domain of gyp1p, domain 3"/>
    <property type="match status" value="1"/>
</dbReference>
<gene>
    <name evidence="4" type="ORF">CBOVIS_LOCUS5291</name>
</gene>
<dbReference type="Proteomes" id="UP000494206">
    <property type="component" value="Unassembled WGS sequence"/>
</dbReference>
<dbReference type="FunFam" id="1.10.8.270:FF:000060">
    <property type="entry name" value="TBC (Tre-2/Bub2/Cdc16) domain family"/>
    <property type="match status" value="1"/>
</dbReference>
<dbReference type="Gene3D" id="1.10.8.270">
    <property type="entry name" value="putative rabgap domain of human tbc1 domain family member 14 like domains"/>
    <property type="match status" value="1"/>
</dbReference>
<dbReference type="OrthoDB" id="10264062at2759"/>
<name>A0A8S1ET93_9PELO</name>
<dbReference type="SUPFAM" id="SSF47923">
    <property type="entry name" value="Ypt/Rab-GAP domain of gyp1p"/>
    <property type="match status" value="2"/>
</dbReference>
<dbReference type="InterPro" id="IPR035969">
    <property type="entry name" value="Rab-GAP_TBC_sf"/>
</dbReference>
<evidence type="ECO:0000313" key="4">
    <source>
        <dbReference type="EMBL" id="CAB3402709.1"/>
    </source>
</evidence>
<dbReference type="PANTHER" id="PTHR22957:SF502">
    <property type="entry name" value="SMALL G PROTEIN SIGNALING MODULATOR 2-RELATED"/>
    <property type="match status" value="1"/>
</dbReference>
<feature type="domain" description="Rab-GAP TBC" evidence="3">
    <location>
        <begin position="257"/>
        <end position="506"/>
    </location>
</feature>
<evidence type="ECO:0000256" key="2">
    <source>
        <dbReference type="SAM" id="MobiDB-lite"/>
    </source>
</evidence>
<dbReference type="PROSITE" id="PS50086">
    <property type="entry name" value="TBC_RABGAP"/>
    <property type="match status" value="1"/>
</dbReference>
<dbReference type="GO" id="GO:0005737">
    <property type="term" value="C:cytoplasm"/>
    <property type="evidence" value="ECO:0007669"/>
    <property type="project" value="UniProtKB-ARBA"/>
</dbReference>